<evidence type="ECO:0000313" key="3">
    <source>
        <dbReference type="Proteomes" id="UP000027265"/>
    </source>
</evidence>
<gene>
    <name evidence="2" type="ORF">JAAARDRAFT_88527</name>
</gene>
<dbReference type="InParanoid" id="A0A067PVX9"/>
<proteinExistence type="predicted"/>
<protein>
    <recommendedName>
        <fullName evidence="1">Retrovirus-related Pol polyprotein from transposon TNT 1-94-like beta-barrel domain-containing protein</fullName>
    </recommendedName>
</protein>
<evidence type="ECO:0000259" key="1">
    <source>
        <dbReference type="Pfam" id="PF22936"/>
    </source>
</evidence>
<sequence length="50" mass="5450">WNTDTGTSSHMVPHCCWFVSYSAHVVPICLANNMIIQSAGLGSVQFQLVV</sequence>
<evidence type="ECO:0000313" key="2">
    <source>
        <dbReference type="EMBL" id="KDQ55417.1"/>
    </source>
</evidence>
<dbReference type="Pfam" id="PF22936">
    <property type="entry name" value="Pol_BBD"/>
    <property type="match status" value="1"/>
</dbReference>
<dbReference type="Proteomes" id="UP000027265">
    <property type="component" value="Unassembled WGS sequence"/>
</dbReference>
<dbReference type="EMBL" id="KL197725">
    <property type="protein sequence ID" value="KDQ55417.1"/>
    <property type="molecule type" value="Genomic_DNA"/>
</dbReference>
<name>A0A067PVX9_9AGAM</name>
<reference evidence="3" key="1">
    <citation type="journal article" date="2014" name="Proc. Natl. Acad. Sci. U.S.A.">
        <title>Extensive sampling of basidiomycete genomes demonstrates inadequacy of the white-rot/brown-rot paradigm for wood decay fungi.</title>
        <authorList>
            <person name="Riley R."/>
            <person name="Salamov A.A."/>
            <person name="Brown D.W."/>
            <person name="Nagy L.G."/>
            <person name="Floudas D."/>
            <person name="Held B.W."/>
            <person name="Levasseur A."/>
            <person name="Lombard V."/>
            <person name="Morin E."/>
            <person name="Otillar R."/>
            <person name="Lindquist E.A."/>
            <person name="Sun H."/>
            <person name="LaButti K.M."/>
            <person name="Schmutz J."/>
            <person name="Jabbour D."/>
            <person name="Luo H."/>
            <person name="Baker S.E."/>
            <person name="Pisabarro A.G."/>
            <person name="Walton J.D."/>
            <person name="Blanchette R.A."/>
            <person name="Henrissat B."/>
            <person name="Martin F."/>
            <person name="Cullen D."/>
            <person name="Hibbett D.S."/>
            <person name="Grigoriev I.V."/>
        </authorList>
    </citation>
    <scope>NUCLEOTIDE SEQUENCE [LARGE SCALE GENOMIC DNA]</scope>
    <source>
        <strain evidence="3">MUCL 33604</strain>
    </source>
</reference>
<dbReference type="HOGENOM" id="CLU_205604_0_0_1"/>
<feature type="non-terminal residue" evidence="2">
    <location>
        <position position="50"/>
    </location>
</feature>
<accession>A0A067PVX9</accession>
<keyword evidence="3" id="KW-1185">Reference proteome</keyword>
<dbReference type="STRING" id="933084.A0A067PVX9"/>
<dbReference type="OrthoDB" id="5598079at2759"/>
<organism evidence="2 3">
    <name type="scientific">Jaapia argillacea MUCL 33604</name>
    <dbReference type="NCBI Taxonomy" id="933084"/>
    <lineage>
        <taxon>Eukaryota</taxon>
        <taxon>Fungi</taxon>
        <taxon>Dikarya</taxon>
        <taxon>Basidiomycota</taxon>
        <taxon>Agaricomycotina</taxon>
        <taxon>Agaricomycetes</taxon>
        <taxon>Agaricomycetidae</taxon>
        <taxon>Jaapiales</taxon>
        <taxon>Jaapiaceae</taxon>
        <taxon>Jaapia</taxon>
    </lineage>
</organism>
<feature type="domain" description="Retrovirus-related Pol polyprotein from transposon TNT 1-94-like beta-barrel" evidence="1">
    <location>
        <begin position="1"/>
        <end position="48"/>
    </location>
</feature>
<dbReference type="InterPro" id="IPR054722">
    <property type="entry name" value="PolX-like_BBD"/>
</dbReference>
<dbReference type="AlphaFoldDB" id="A0A067PVX9"/>
<feature type="non-terminal residue" evidence="2">
    <location>
        <position position="1"/>
    </location>
</feature>